<dbReference type="Proteomes" id="UP000006671">
    <property type="component" value="Unassembled WGS sequence"/>
</dbReference>
<evidence type="ECO:0000256" key="3">
    <source>
        <dbReference type="ARBA" id="ARBA00022801"/>
    </source>
</evidence>
<proteinExistence type="inferred from homology"/>
<dbReference type="AlphaFoldDB" id="D2VVS6"/>
<dbReference type="InterPro" id="IPR019734">
    <property type="entry name" value="TPR_rpt"/>
</dbReference>
<dbReference type="GO" id="GO:0006508">
    <property type="term" value="P:proteolysis"/>
    <property type="evidence" value="ECO:0007669"/>
    <property type="project" value="UniProtKB-KW"/>
</dbReference>
<evidence type="ECO:0000256" key="5">
    <source>
        <dbReference type="PIRSR" id="PIRSR622684-1"/>
    </source>
</evidence>
<dbReference type="Pfam" id="PF00648">
    <property type="entry name" value="Peptidase_C2"/>
    <property type="match status" value="1"/>
</dbReference>
<feature type="active site" evidence="5 6">
    <location>
        <position position="905"/>
    </location>
</feature>
<dbReference type="InterPro" id="IPR022684">
    <property type="entry name" value="Calpain_cysteine_protease"/>
</dbReference>
<dbReference type="Pfam" id="PF14559">
    <property type="entry name" value="TPR_19"/>
    <property type="match status" value="1"/>
</dbReference>
<dbReference type="GeneID" id="8858441"/>
<dbReference type="eggNOG" id="KOG0045">
    <property type="taxonomic scope" value="Eukaryota"/>
</dbReference>
<evidence type="ECO:0000256" key="8">
    <source>
        <dbReference type="SAM" id="MobiDB-lite"/>
    </source>
</evidence>
<evidence type="ECO:0000256" key="6">
    <source>
        <dbReference type="PROSITE-ProRule" id="PRU00239"/>
    </source>
</evidence>
<accession>D2VVS6</accession>
<dbReference type="SMART" id="SM00230">
    <property type="entry name" value="CysPc"/>
    <property type="match status" value="1"/>
</dbReference>
<dbReference type="PROSITE" id="PS50203">
    <property type="entry name" value="CALPAIN_CAT"/>
    <property type="match status" value="1"/>
</dbReference>
<dbReference type="SUPFAM" id="SSF54001">
    <property type="entry name" value="Cysteine proteinases"/>
    <property type="match status" value="1"/>
</dbReference>
<reference evidence="10 11" key="1">
    <citation type="journal article" date="2010" name="Cell">
        <title>The genome of Naegleria gruberi illuminates early eukaryotic versatility.</title>
        <authorList>
            <person name="Fritz-Laylin L.K."/>
            <person name="Prochnik S.E."/>
            <person name="Ginger M.L."/>
            <person name="Dacks J.B."/>
            <person name="Carpenter M.L."/>
            <person name="Field M.C."/>
            <person name="Kuo A."/>
            <person name="Paredez A."/>
            <person name="Chapman J."/>
            <person name="Pham J."/>
            <person name="Shu S."/>
            <person name="Neupane R."/>
            <person name="Cipriano M."/>
            <person name="Mancuso J."/>
            <person name="Tu H."/>
            <person name="Salamov A."/>
            <person name="Lindquist E."/>
            <person name="Shapiro H."/>
            <person name="Lucas S."/>
            <person name="Grigoriev I.V."/>
            <person name="Cande W.Z."/>
            <person name="Fulton C."/>
            <person name="Rokhsar D.S."/>
            <person name="Dawson S.C."/>
        </authorList>
    </citation>
    <scope>NUCLEOTIDE SEQUENCE [LARGE SCALE GENOMIC DNA]</scope>
    <source>
        <strain evidence="10 11">NEG-M</strain>
    </source>
</reference>
<protein>
    <submittedName>
        <fullName evidence="10">Predicted protein</fullName>
    </submittedName>
</protein>
<dbReference type="Gene3D" id="1.25.40.10">
    <property type="entry name" value="Tetratricopeptide repeat domain"/>
    <property type="match status" value="2"/>
</dbReference>
<dbReference type="InterPro" id="IPR000169">
    <property type="entry name" value="Pept_cys_AS"/>
</dbReference>
<keyword evidence="3 6" id="KW-0378">Hydrolase</keyword>
<dbReference type="RefSeq" id="XP_002671835.1">
    <property type="nucleotide sequence ID" value="XM_002671789.1"/>
</dbReference>
<dbReference type="OMA" id="MGARSET"/>
<dbReference type="OrthoDB" id="424753at2759"/>
<dbReference type="VEuPathDB" id="AmoebaDB:NAEGRDRAFT_52656"/>
<dbReference type="InterPro" id="IPR011990">
    <property type="entry name" value="TPR-like_helical_dom_sf"/>
</dbReference>
<dbReference type="GO" id="GO:0004198">
    <property type="term" value="F:calcium-dependent cysteine-type endopeptidase activity"/>
    <property type="evidence" value="ECO:0007669"/>
    <property type="project" value="InterPro"/>
</dbReference>
<gene>
    <name evidence="10" type="ORF">NAEGRDRAFT_52656</name>
</gene>
<keyword evidence="11" id="KW-1185">Reference proteome</keyword>
<keyword evidence="2 6" id="KW-0645">Protease</keyword>
<evidence type="ECO:0000256" key="2">
    <source>
        <dbReference type="ARBA" id="ARBA00022670"/>
    </source>
</evidence>
<evidence type="ECO:0000256" key="1">
    <source>
        <dbReference type="ARBA" id="ARBA00007623"/>
    </source>
</evidence>
<evidence type="ECO:0000256" key="7">
    <source>
        <dbReference type="PROSITE-ProRule" id="PRU00339"/>
    </source>
</evidence>
<dbReference type="PANTHER" id="PTHR10183:SF379">
    <property type="entry name" value="CALPAIN-5"/>
    <property type="match status" value="1"/>
</dbReference>
<feature type="active site" evidence="5 6">
    <location>
        <position position="720"/>
    </location>
</feature>
<dbReference type="KEGG" id="ngr:NAEGRDRAFT_52656"/>
<dbReference type="InterPro" id="IPR036213">
    <property type="entry name" value="Calpain_III_sf"/>
</dbReference>
<feature type="region of interest" description="Disordered" evidence="8">
    <location>
        <begin position="629"/>
        <end position="651"/>
    </location>
</feature>
<dbReference type="Gene3D" id="2.60.120.380">
    <property type="match status" value="1"/>
</dbReference>
<dbReference type="InterPro" id="IPR038765">
    <property type="entry name" value="Papain-like_cys_pep_sf"/>
</dbReference>
<evidence type="ECO:0000256" key="4">
    <source>
        <dbReference type="ARBA" id="ARBA00022807"/>
    </source>
</evidence>
<evidence type="ECO:0000313" key="10">
    <source>
        <dbReference type="EMBL" id="EFC39091.1"/>
    </source>
</evidence>
<dbReference type="SMART" id="SM00028">
    <property type="entry name" value="TPR"/>
    <property type="match status" value="5"/>
</dbReference>
<dbReference type="InParanoid" id="D2VVS6"/>
<evidence type="ECO:0000313" key="11">
    <source>
        <dbReference type="Proteomes" id="UP000006671"/>
    </source>
</evidence>
<feature type="repeat" description="TPR" evidence="7">
    <location>
        <begin position="468"/>
        <end position="501"/>
    </location>
</feature>
<dbReference type="InterPro" id="IPR001300">
    <property type="entry name" value="Peptidase_C2_calpain_cat"/>
</dbReference>
<dbReference type="Gene3D" id="3.90.70.10">
    <property type="entry name" value="Cysteine proteinases"/>
    <property type="match status" value="1"/>
</dbReference>
<keyword evidence="4 6" id="KW-0788">Thiol protease</keyword>
<feature type="active site" evidence="5 6">
    <location>
        <position position="878"/>
    </location>
</feature>
<dbReference type="PROSITE" id="PS50005">
    <property type="entry name" value="TPR"/>
    <property type="match status" value="1"/>
</dbReference>
<dbReference type="STRING" id="5762.D2VVS6"/>
<dbReference type="PRINTS" id="PR00704">
    <property type="entry name" value="CALPAIN"/>
</dbReference>
<evidence type="ECO:0000259" key="9">
    <source>
        <dbReference type="PROSITE" id="PS50203"/>
    </source>
</evidence>
<keyword evidence="7" id="KW-0802">TPR repeat</keyword>
<comment type="similarity">
    <text evidence="1">Belongs to the peptidase C2 family.</text>
</comment>
<sequence length="1113" mass="127074">MASSSNNNCILTTSDDGDSIYFVSSRDKQHTLKQLQTSTEHFQKKEYKVAIEILEKCVQIPSDTLITVSGCDFNDGECIKGIAEQADKQIVELIGKMFITKGLCYFNSTIVAESDEKKDLYFTKALQDFAAVARHYKLYKQLYYYDNQQSLLQDIDGLYVFVTTMKSYFLEGRCLQQLRGYQVDGISSLEKAVIAFSEAIQMAEYLKSNSSGVASEKVCLSALEQLPQYYLNRALSHNDINSYRPAEADFTSYISLIGNTNDKERKSTLFMIAYHNRGISLSYMQKYVEAIEDFTKSIEHYQEIPQNSPDKKQQFDSFLETHSKRAKAIHRFIVDHVHDCRDNNDKAMMDKILKLKTLACEDFEFVSKHKPNSVYNNHFNTSQILNMVATILSPILPKEVQFELYSQSIPHLRECIKQGNNYKTSLDLAKALSKTGTGQNEEILDLYNRAVKLLDVESSKKVSGEQKANIFFERGVLYNKMERVEQAIMDFTTSIDLHQQFLEAYFNRAILYYTKSRNTILAIKDLEKVIEIDPKDTTALIELAVLLASNGQVEEGTKRLNQTLECDPNNETAHKYLKILQENESPLPSNDIFEIREDHVEEVPFTIRQVQRPTSDNFGFKLFKKKTKEVDPEEQLKQSVPPPKTRSTNSMFLDNSLPPITSSILGAGTRADFDLPPHIVNLDTDLVWLRPSQITGVTKPALFVDGSNYKDVIQGSLGNCWMLSAMAIVASHDFVMKKVVVESKTNSAIGKYTFCLFKEGRNKEITIDDLIPCDVTTNSYVFSRSADPNELWVPLLEKAYAALYGNYFSLKGGHLKDALVDLTGGISFSYDIDPKKIEEVWQYLSCLPKQNSSSSSFKLMGARSETSASDYTGIINFHAYAILDAIEFPPHLTNSQRVRLIKMKNPWANGIEWKGEWSDYCPRWSPELRKYVGNDFNSQDGIFYMSLEYFVVQWNMIEGVEIFVNGKWNEFLATGRFDSNIRSDNNWMLDVLEETQFFIENPYENNRLVISLTQLDTRYVHDSKDDDSCIAVHLIRVDQPSPSRLIKINKKDIIVQGDYKYDREIVVDCCLPSGSYVAIPHEYFTTNCKNTELGAYTIRILSESKVKVTTINP</sequence>
<feature type="domain" description="Calpain catalytic" evidence="9">
    <location>
        <begin position="651"/>
        <end position="963"/>
    </location>
</feature>
<dbReference type="PROSITE" id="PS00139">
    <property type="entry name" value="THIOL_PROTEASE_CYS"/>
    <property type="match status" value="1"/>
</dbReference>
<name>D2VVS6_NAEGR</name>
<dbReference type="CDD" id="cd00044">
    <property type="entry name" value="CysPc"/>
    <property type="match status" value="1"/>
</dbReference>
<dbReference type="EMBL" id="GG738902">
    <property type="protein sequence ID" value="EFC39091.1"/>
    <property type="molecule type" value="Genomic_DNA"/>
</dbReference>
<organism evidence="11">
    <name type="scientific">Naegleria gruberi</name>
    <name type="common">Amoeba</name>
    <dbReference type="NCBI Taxonomy" id="5762"/>
    <lineage>
        <taxon>Eukaryota</taxon>
        <taxon>Discoba</taxon>
        <taxon>Heterolobosea</taxon>
        <taxon>Tetramitia</taxon>
        <taxon>Eutetramitia</taxon>
        <taxon>Vahlkampfiidae</taxon>
        <taxon>Naegleria</taxon>
    </lineage>
</organism>
<dbReference type="SUPFAM" id="SSF49758">
    <property type="entry name" value="Calpain large subunit, middle domain (domain III)"/>
    <property type="match status" value="1"/>
</dbReference>
<dbReference type="PANTHER" id="PTHR10183">
    <property type="entry name" value="CALPAIN"/>
    <property type="match status" value="1"/>
</dbReference>
<dbReference type="SUPFAM" id="SSF48452">
    <property type="entry name" value="TPR-like"/>
    <property type="match status" value="2"/>
</dbReference>